<dbReference type="CTD" id="220108"/>
<keyword evidence="4" id="KW-1185">Reference proteome</keyword>
<comment type="similarity">
    <text evidence="1">Belongs to the FAM124 family.</text>
</comment>
<dbReference type="InterPro" id="IPR046365">
    <property type="entry name" value="FAM124_dom"/>
</dbReference>
<evidence type="ECO:0000256" key="1">
    <source>
        <dbReference type="ARBA" id="ARBA00006440"/>
    </source>
</evidence>
<dbReference type="PANTHER" id="PTHR14715:SF4">
    <property type="entry name" value="PROTEIN FAM124A"/>
    <property type="match status" value="1"/>
</dbReference>
<sequence length="570" mass="63608">MLNSWFPNARGKAEGPGGTGTAMDGQTAEDDCVDSGAETGGSDYSRMSSTSSELSVENVQDPFLVSIHIITDPGESKILQEAIDKLLAWIHPDLQLFRVSERRVSWKQKKTCKSSASQPALAIILFLQEEYGEEQILQLHETFLRSPWQFHHTERVHGRFLPYMPCHQDFFTLATGTPLWAIRQVHYGKEIVRFTIYCHYENFPDMIKLYSLILKRAGWQKKIDFCIFPVYSNMDVDIQFSLKRLQRGQSVSPMESAVLEFRIKDFGQLIPLLPNPSSPISEGRWQTEDHDGNKILLQQVCQLHKKSTRQSRFQSSASKSYGITSSLILHNLRSAVDKPELHHASSLNQSLGGSQWDLVDSDHGDLSRRSSSASSASWSFQRSRSLFCLPTTSSFPSCESFPLSEPSFQVLSNGLPTAKAPVWRCHPRFSLDDLEGAQETDVDTGMKLSCSDLSVVSAYSSLNGFCSDLEASLPSKGHCISSLKQDVSRVKLLSAKSSVIEVSNSSLPSLSDWSSSSYISSSAPPCVPDFPMKPSRNKAISWESSQTAKDMQQPSEIQMSPSAEEEEFFI</sequence>
<dbReference type="GeneID" id="117362840"/>
<feature type="domain" description="FAM124" evidence="3">
    <location>
        <begin position="65"/>
        <end position="298"/>
    </location>
</feature>
<feature type="region of interest" description="Disordered" evidence="2">
    <location>
        <begin position="1"/>
        <end position="53"/>
    </location>
</feature>
<dbReference type="InParanoid" id="A0A6P8RKS0"/>
<evidence type="ECO:0000259" key="3">
    <source>
        <dbReference type="Pfam" id="PF15067"/>
    </source>
</evidence>
<organism evidence="4 5">
    <name type="scientific">Geotrypetes seraphini</name>
    <name type="common">Gaboon caecilian</name>
    <name type="synonym">Caecilia seraphini</name>
    <dbReference type="NCBI Taxonomy" id="260995"/>
    <lineage>
        <taxon>Eukaryota</taxon>
        <taxon>Metazoa</taxon>
        <taxon>Chordata</taxon>
        <taxon>Craniata</taxon>
        <taxon>Vertebrata</taxon>
        <taxon>Euteleostomi</taxon>
        <taxon>Amphibia</taxon>
        <taxon>Gymnophiona</taxon>
        <taxon>Geotrypetes</taxon>
    </lineage>
</organism>
<dbReference type="RefSeq" id="XP_033805771.1">
    <property type="nucleotide sequence ID" value="XM_033949880.1"/>
</dbReference>
<dbReference type="OrthoDB" id="10023686at2759"/>
<dbReference type="FunCoup" id="A0A6P8RKS0">
    <property type="interactions" value="46"/>
</dbReference>
<dbReference type="KEGG" id="gsh:117362840"/>
<evidence type="ECO:0000313" key="5">
    <source>
        <dbReference type="RefSeq" id="XP_033805771.1"/>
    </source>
</evidence>
<feature type="compositionally biased region" description="Polar residues" evidence="2">
    <location>
        <begin position="542"/>
        <end position="561"/>
    </location>
</feature>
<dbReference type="InterPro" id="IPR029380">
    <property type="entry name" value="FAM124"/>
</dbReference>
<name>A0A6P8RKS0_GEOSA</name>
<dbReference type="AlphaFoldDB" id="A0A6P8RKS0"/>
<accession>A0A6P8RKS0</accession>
<dbReference type="Proteomes" id="UP000515159">
    <property type="component" value="Chromosome 6"/>
</dbReference>
<gene>
    <name evidence="5" type="primary">FAM124A</name>
</gene>
<reference evidence="5" key="1">
    <citation type="submission" date="2025-08" db="UniProtKB">
        <authorList>
            <consortium name="RefSeq"/>
        </authorList>
    </citation>
    <scope>IDENTIFICATION</scope>
</reference>
<dbReference type="PANTHER" id="PTHR14715">
    <property type="entry name" value="FAM124 DOMAIN-CONTAINING PROTEIN-RELATED"/>
    <property type="match status" value="1"/>
</dbReference>
<protein>
    <submittedName>
        <fullName evidence="5">Protein FAM124A isoform X1</fullName>
    </submittedName>
</protein>
<proteinExistence type="inferred from homology"/>
<evidence type="ECO:0000256" key="2">
    <source>
        <dbReference type="SAM" id="MobiDB-lite"/>
    </source>
</evidence>
<dbReference type="Pfam" id="PF15067">
    <property type="entry name" value="FAM124"/>
    <property type="match status" value="1"/>
</dbReference>
<feature type="region of interest" description="Disordered" evidence="2">
    <location>
        <begin position="542"/>
        <end position="570"/>
    </location>
</feature>
<evidence type="ECO:0000313" key="4">
    <source>
        <dbReference type="Proteomes" id="UP000515159"/>
    </source>
</evidence>